<reference evidence="1" key="1">
    <citation type="submission" date="2023-12" db="EMBL/GenBank/DDBJ databases">
        <title>Dolosigranulum savutii sp. nov. isolated from human upper respiratory samples collected in Botswana.</title>
        <authorList>
            <person name="Kelly M.S."/>
        </authorList>
    </citation>
    <scope>NUCLEOTIDE SEQUENCE</scope>
    <source>
        <strain evidence="1">MSK312</strain>
    </source>
</reference>
<evidence type="ECO:0000313" key="1">
    <source>
        <dbReference type="EMBL" id="XBC48181.1"/>
    </source>
</evidence>
<organism evidence="1">
    <name type="scientific">Dolosigranulum savutiense</name>
    <dbReference type="NCBI Taxonomy" id="3110288"/>
    <lineage>
        <taxon>Bacteria</taxon>
        <taxon>Bacillati</taxon>
        <taxon>Bacillota</taxon>
        <taxon>Bacilli</taxon>
        <taxon>Lactobacillales</taxon>
        <taxon>Carnobacteriaceae</taxon>
        <taxon>Dolosigranulum</taxon>
    </lineage>
</organism>
<dbReference type="AlphaFoldDB" id="A0AB74TP66"/>
<gene>
    <name evidence="1" type="ORF">VUQ09_01970</name>
</gene>
<dbReference type="RefSeq" id="WP_347298193.1">
    <property type="nucleotide sequence ID" value="NZ_CP142434.1"/>
</dbReference>
<sequence length="127" mass="14736">MYKLIESNGKEMKEVLSSGKVVWRLDNKFSGINYINNNSRKNNSFPTTKLLGSGQYYLLIEADQTERVHVLVEKRGNWGNNSLLDDFNAQTNSEKLFRLNSLHKFDQLTIRSLSRNNKIKQIILSKK</sequence>
<dbReference type="EMBL" id="CP142434">
    <property type="protein sequence ID" value="XBC48181.1"/>
    <property type="molecule type" value="Genomic_DNA"/>
</dbReference>
<name>A0AB74TP66_9LACT</name>
<proteinExistence type="predicted"/>
<accession>A0AB74TP66</accession>
<protein>
    <submittedName>
        <fullName evidence="1">Uncharacterized protein</fullName>
    </submittedName>
</protein>